<dbReference type="PANTHER" id="PTHR30469:SF29">
    <property type="entry name" value="BLR2860 PROTEIN"/>
    <property type="match status" value="1"/>
</dbReference>
<dbReference type="AlphaFoldDB" id="A0A0F9FSB3"/>
<evidence type="ECO:0000313" key="3">
    <source>
        <dbReference type="EMBL" id="KKL81221.1"/>
    </source>
</evidence>
<accession>A0A0F9FSB3</accession>
<sequence>MNRSIITALALALVVETWLLTLYVPGLDGATAARDAANTPVEAGLIKVRVRQSVARLTMTELVLTGRTEPSRQATLSAETKGRVIAVEAAKGARVTEGDIIVRIEPGDRQARLAEAKALLRQRQIEYEAARKLSIKGYQTQTRLAQSLAYLRAATARLRQIELDVERTTIRAPFSGVLQDRVVEVGDYLGIGDPLAVIVDLQPVVAIAQVTEREVAGVRLG</sequence>
<reference evidence="3" key="1">
    <citation type="journal article" date="2015" name="Nature">
        <title>Complex archaea that bridge the gap between prokaryotes and eukaryotes.</title>
        <authorList>
            <person name="Spang A."/>
            <person name="Saw J.H."/>
            <person name="Jorgensen S.L."/>
            <person name="Zaremba-Niedzwiedzka K."/>
            <person name="Martijn J."/>
            <person name="Lind A.E."/>
            <person name="van Eijk R."/>
            <person name="Schleper C."/>
            <person name="Guy L."/>
            <person name="Ettema T.J."/>
        </authorList>
    </citation>
    <scope>NUCLEOTIDE SEQUENCE</scope>
</reference>
<evidence type="ECO:0000259" key="2">
    <source>
        <dbReference type="Pfam" id="PF25917"/>
    </source>
</evidence>
<comment type="caution">
    <text evidence="3">The sequence shown here is derived from an EMBL/GenBank/DDBJ whole genome shotgun (WGS) entry which is preliminary data.</text>
</comment>
<dbReference type="PANTHER" id="PTHR30469">
    <property type="entry name" value="MULTIDRUG RESISTANCE PROTEIN MDTA"/>
    <property type="match status" value="1"/>
</dbReference>
<name>A0A0F9FSB3_9ZZZZ</name>
<organism evidence="3">
    <name type="scientific">marine sediment metagenome</name>
    <dbReference type="NCBI Taxonomy" id="412755"/>
    <lineage>
        <taxon>unclassified sequences</taxon>
        <taxon>metagenomes</taxon>
        <taxon>ecological metagenomes</taxon>
    </lineage>
</organism>
<dbReference type="Gene3D" id="2.40.30.170">
    <property type="match status" value="1"/>
</dbReference>
<dbReference type="GO" id="GO:1990281">
    <property type="term" value="C:efflux pump complex"/>
    <property type="evidence" value="ECO:0007669"/>
    <property type="project" value="TreeGrafter"/>
</dbReference>
<protein>
    <recommendedName>
        <fullName evidence="2">Multidrug resistance protein MdtA-like barrel-sandwich hybrid domain-containing protein</fullName>
    </recommendedName>
</protein>
<evidence type="ECO:0000256" key="1">
    <source>
        <dbReference type="SAM" id="Coils"/>
    </source>
</evidence>
<dbReference type="InterPro" id="IPR006143">
    <property type="entry name" value="RND_pump_MFP"/>
</dbReference>
<dbReference type="Pfam" id="PF25917">
    <property type="entry name" value="BSH_RND"/>
    <property type="match status" value="1"/>
</dbReference>
<dbReference type="EMBL" id="LAZR01022628">
    <property type="protein sequence ID" value="KKL81221.1"/>
    <property type="molecule type" value="Genomic_DNA"/>
</dbReference>
<dbReference type="InterPro" id="IPR058625">
    <property type="entry name" value="MdtA-like_BSH"/>
</dbReference>
<keyword evidence="1" id="KW-0175">Coiled coil</keyword>
<feature type="coiled-coil region" evidence="1">
    <location>
        <begin position="113"/>
        <end position="171"/>
    </location>
</feature>
<dbReference type="Gene3D" id="1.10.287.470">
    <property type="entry name" value="Helix hairpin bin"/>
    <property type="match status" value="1"/>
</dbReference>
<dbReference type="GO" id="GO:0015562">
    <property type="term" value="F:efflux transmembrane transporter activity"/>
    <property type="evidence" value="ECO:0007669"/>
    <property type="project" value="TreeGrafter"/>
</dbReference>
<dbReference type="SUPFAM" id="SSF111369">
    <property type="entry name" value="HlyD-like secretion proteins"/>
    <property type="match status" value="1"/>
</dbReference>
<dbReference type="Gene3D" id="2.40.50.100">
    <property type="match status" value="1"/>
</dbReference>
<gene>
    <name evidence="3" type="ORF">LCGC14_1996930</name>
</gene>
<feature type="domain" description="Multidrug resistance protein MdtA-like barrel-sandwich hybrid" evidence="2">
    <location>
        <begin position="72"/>
        <end position="200"/>
    </location>
</feature>
<dbReference type="NCBIfam" id="TIGR01730">
    <property type="entry name" value="RND_mfp"/>
    <property type="match status" value="1"/>
</dbReference>
<proteinExistence type="predicted"/>